<accession>A0A410PWC9</accession>
<dbReference type="SMART" id="SM00116">
    <property type="entry name" value="CBS"/>
    <property type="match status" value="2"/>
</dbReference>
<dbReference type="InterPro" id="IPR046342">
    <property type="entry name" value="CBS_dom_sf"/>
</dbReference>
<dbReference type="Proteomes" id="UP000287601">
    <property type="component" value="Chromosome"/>
</dbReference>
<dbReference type="OrthoDB" id="9802114at2"/>
<evidence type="ECO:0000256" key="2">
    <source>
        <dbReference type="PROSITE-ProRule" id="PRU00703"/>
    </source>
</evidence>
<organism evidence="4 5">
    <name type="scientific">Aminipila luticellarii</name>
    <dbReference type="NCBI Taxonomy" id="2507160"/>
    <lineage>
        <taxon>Bacteria</taxon>
        <taxon>Bacillati</taxon>
        <taxon>Bacillota</taxon>
        <taxon>Clostridia</taxon>
        <taxon>Peptostreptococcales</taxon>
        <taxon>Anaerovoracaceae</taxon>
        <taxon>Aminipila</taxon>
    </lineage>
</organism>
<evidence type="ECO:0000256" key="1">
    <source>
        <dbReference type="ARBA" id="ARBA00023122"/>
    </source>
</evidence>
<dbReference type="CDD" id="cd04622">
    <property type="entry name" value="CBS_pair_HRP1_like"/>
    <property type="match status" value="1"/>
</dbReference>
<dbReference type="KEGG" id="amij:EQM06_08265"/>
<dbReference type="InterPro" id="IPR000644">
    <property type="entry name" value="CBS_dom"/>
</dbReference>
<proteinExistence type="predicted"/>
<keyword evidence="1 2" id="KW-0129">CBS domain</keyword>
<reference evidence="4 5" key="1">
    <citation type="submission" date="2019-01" db="EMBL/GenBank/DDBJ databases">
        <title>Draft genomes of a novel of Aminipila strains.</title>
        <authorList>
            <person name="Ma S."/>
        </authorList>
    </citation>
    <scope>NUCLEOTIDE SEQUENCE [LARGE SCALE GENOMIC DNA]</scope>
    <source>
        <strain evidence="5">JN-39</strain>
    </source>
</reference>
<dbReference type="Pfam" id="PF00571">
    <property type="entry name" value="CBS"/>
    <property type="match status" value="2"/>
</dbReference>
<name>A0A410PWC9_9FIRM</name>
<sequence>MLVKDIMTSCVSCVRADSPISQVAKQMKQENIGSIPVCNDSGRVLGIITDRDIVLRAVAEGNQNLKAQDVMSQNITCATPSMNAHDAALLLSNHQIRRLPVVSNDRLVGIVALGDIAQKNILVDEAGDALSAISKPNGLS</sequence>
<evidence type="ECO:0000313" key="5">
    <source>
        <dbReference type="Proteomes" id="UP000287601"/>
    </source>
</evidence>
<dbReference type="PROSITE" id="PS51371">
    <property type="entry name" value="CBS"/>
    <property type="match status" value="2"/>
</dbReference>
<dbReference type="InterPro" id="IPR051257">
    <property type="entry name" value="Diverse_CBS-Domain"/>
</dbReference>
<dbReference type="Gene3D" id="3.10.580.10">
    <property type="entry name" value="CBS-domain"/>
    <property type="match status" value="1"/>
</dbReference>
<dbReference type="EMBL" id="CP035281">
    <property type="protein sequence ID" value="QAT43214.1"/>
    <property type="molecule type" value="Genomic_DNA"/>
</dbReference>
<dbReference type="RefSeq" id="WP_128745860.1">
    <property type="nucleotide sequence ID" value="NZ_CP035281.1"/>
</dbReference>
<dbReference type="PANTHER" id="PTHR43080">
    <property type="entry name" value="CBS DOMAIN-CONTAINING PROTEIN CBSX3, MITOCHONDRIAL"/>
    <property type="match status" value="1"/>
</dbReference>
<dbReference type="AlphaFoldDB" id="A0A410PWC9"/>
<dbReference type="SUPFAM" id="SSF54631">
    <property type="entry name" value="CBS-domain pair"/>
    <property type="match status" value="1"/>
</dbReference>
<protein>
    <submittedName>
        <fullName evidence="4">CBS domain-containing protein</fullName>
    </submittedName>
</protein>
<evidence type="ECO:0000313" key="4">
    <source>
        <dbReference type="EMBL" id="QAT43214.1"/>
    </source>
</evidence>
<feature type="domain" description="CBS" evidence="3">
    <location>
        <begin position="71"/>
        <end position="130"/>
    </location>
</feature>
<gene>
    <name evidence="4" type="ORF">EQM06_08265</name>
</gene>
<dbReference type="PANTHER" id="PTHR43080:SF2">
    <property type="entry name" value="CBS DOMAIN-CONTAINING PROTEIN"/>
    <property type="match status" value="1"/>
</dbReference>
<evidence type="ECO:0000259" key="3">
    <source>
        <dbReference type="PROSITE" id="PS51371"/>
    </source>
</evidence>
<keyword evidence="5" id="KW-1185">Reference proteome</keyword>
<feature type="domain" description="CBS" evidence="3">
    <location>
        <begin position="7"/>
        <end position="65"/>
    </location>
</feature>